<proteinExistence type="predicted"/>
<name>A0A8S1GRE7_9PELO</name>
<comment type="caution">
    <text evidence="2">The sequence shown here is derived from an EMBL/GenBank/DDBJ whole genome shotgun (WGS) entry which is preliminary data.</text>
</comment>
<dbReference type="AlphaFoldDB" id="A0A8S1GRE7"/>
<dbReference type="EMBL" id="CAJGYM010000002">
    <property type="protein sequence ID" value="CAD6185521.1"/>
    <property type="molecule type" value="Genomic_DNA"/>
</dbReference>
<protein>
    <submittedName>
        <fullName evidence="2">Uncharacterized protein</fullName>
    </submittedName>
</protein>
<keyword evidence="1" id="KW-0732">Signal</keyword>
<accession>A0A8S1GRE7</accession>
<feature type="chain" id="PRO_5035838510" evidence="1">
    <location>
        <begin position="16"/>
        <end position="159"/>
    </location>
</feature>
<evidence type="ECO:0000313" key="2">
    <source>
        <dbReference type="EMBL" id="CAD6185521.1"/>
    </source>
</evidence>
<dbReference type="PANTHER" id="PTHR38633">
    <property type="entry name" value="PROTEIN CBG15573-RELATED"/>
    <property type="match status" value="1"/>
</dbReference>
<evidence type="ECO:0000313" key="3">
    <source>
        <dbReference type="Proteomes" id="UP000835052"/>
    </source>
</evidence>
<dbReference type="Proteomes" id="UP000835052">
    <property type="component" value="Unassembled WGS sequence"/>
</dbReference>
<reference evidence="2" key="1">
    <citation type="submission" date="2020-10" db="EMBL/GenBank/DDBJ databases">
        <authorList>
            <person name="Kikuchi T."/>
        </authorList>
    </citation>
    <scope>NUCLEOTIDE SEQUENCE</scope>
    <source>
        <strain evidence="2">NKZ352</strain>
    </source>
</reference>
<gene>
    <name evidence="2" type="ORF">CAUJ_LOCUS1440</name>
</gene>
<evidence type="ECO:0000256" key="1">
    <source>
        <dbReference type="SAM" id="SignalP"/>
    </source>
</evidence>
<feature type="signal peptide" evidence="1">
    <location>
        <begin position="1"/>
        <end position="15"/>
    </location>
</feature>
<organism evidence="2 3">
    <name type="scientific">Caenorhabditis auriculariae</name>
    <dbReference type="NCBI Taxonomy" id="2777116"/>
    <lineage>
        <taxon>Eukaryota</taxon>
        <taxon>Metazoa</taxon>
        <taxon>Ecdysozoa</taxon>
        <taxon>Nematoda</taxon>
        <taxon>Chromadorea</taxon>
        <taxon>Rhabditida</taxon>
        <taxon>Rhabditina</taxon>
        <taxon>Rhabditomorpha</taxon>
        <taxon>Rhabditoidea</taxon>
        <taxon>Rhabditidae</taxon>
        <taxon>Peloderinae</taxon>
        <taxon>Caenorhabditis</taxon>
    </lineage>
</organism>
<keyword evidence="3" id="KW-1185">Reference proteome</keyword>
<sequence length="159" mass="17949">MLIPLILCFLSTAFSQISQPDHYGPPGWYPEQLGLQLPEDAESAQPVVECKKLRSFTLIGEDGNGVFSSKQSIKPRFRFFSPKNGKDNYVLISCPEVESYLLGEAREHVTIDGIKNAVILAKGNNVSVMLKCDKMGRTHGRDIFTNARERLRRFTCFHK</sequence>